<feature type="domain" description="AMP-binding enzyme C-terminal" evidence="4">
    <location>
        <begin position="439"/>
        <end position="511"/>
    </location>
</feature>
<dbReference type="SUPFAM" id="SSF56801">
    <property type="entry name" value="Acetyl-CoA synthetase-like"/>
    <property type="match status" value="1"/>
</dbReference>
<evidence type="ECO:0000259" key="3">
    <source>
        <dbReference type="Pfam" id="PF00501"/>
    </source>
</evidence>
<dbReference type="AlphaFoldDB" id="A0A9N9S3Q4"/>
<feature type="domain" description="AMP-dependent synthetase/ligase" evidence="3">
    <location>
        <begin position="30"/>
        <end position="388"/>
    </location>
</feature>
<dbReference type="Gene3D" id="3.40.50.12780">
    <property type="entry name" value="N-terminal domain of ligase-like"/>
    <property type="match status" value="1"/>
</dbReference>
<dbReference type="Proteomes" id="UP001153620">
    <property type="component" value="Chromosome 3"/>
</dbReference>
<dbReference type="InterPro" id="IPR000873">
    <property type="entry name" value="AMP-dep_synth/lig_dom"/>
</dbReference>
<proteinExistence type="predicted"/>
<evidence type="ECO:0000256" key="1">
    <source>
        <dbReference type="ARBA" id="ARBA00004275"/>
    </source>
</evidence>
<dbReference type="InterPro" id="IPR042099">
    <property type="entry name" value="ANL_N_sf"/>
</dbReference>
<reference evidence="5" key="2">
    <citation type="submission" date="2022-10" db="EMBL/GenBank/DDBJ databases">
        <authorList>
            <consortium name="ENA_rothamsted_submissions"/>
            <consortium name="culmorum"/>
            <person name="King R."/>
        </authorList>
    </citation>
    <scope>NUCLEOTIDE SEQUENCE</scope>
</reference>
<organism evidence="5 6">
    <name type="scientific">Chironomus riparius</name>
    <dbReference type="NCBI Taxonomy" id="315576"/>
    <lineage>
        <taxon>Eukaryota</taxon>
        <taxon>Metazoa</taxon>
        <taxon>Ecdysozoa</taxon>
        <taxon>Arthropoda</taxon>
        <taxon>Hexapoda</taxon>
        <taxon>Insecta</taxon>
        <taxon>Pterygota</taxon>
        <taxon>Neoptera</taxon>
        <taxon>Endopterygota</taxon>
        <taxon>Diptera</taxon>
        <taxon>Nematocera</taxon>
        <taxon>Chironomoidea</taxon>
        <taxon>Chironomidae</taxon>
        <taxon>Chironominae</taxon>
        <taxon>Chironomus</taxon>
    </lineage>
</organism>
<evidence type="ECO:0000313" key="5">
    <source>
        <dbReference type="EMBL" id="CAG9809298.1"/>
    </source>
</evidence>
<name>A0A9N9S3Q4_9DIPT</name>
<reference evidence="5" key="1">
    <citation type="submission" date="2022-01" db="EMBL/GenBank/DDBJ databases">
        <authorList>
            <person name="King R."/>
        </authorList>
    </citation>
    <scope>NUCLEOTIDE SEQUENCE</scope>
</reference>
<dbReference type="GO" id="GO:0005777">
    <property type="term" value="C:peroxisome"/>
    <property type="evidence" value="ECO:0007669"/>
    <property type="project" value="UniProtKB-SubCell"/>
</dbReference>
<dbReference type="PROSITE" id="PS00455">
    <property type="entry name" value="AMP_BINDING"/>
    <property type="match status" value="1"/>
</dbReference>
<dbReference type="GO" id="GO:0046949">
    <property type="term" value="P:fatty-acyl-CoA biosynthetic process"/>
    <property type="evidence" value="ECO:0007669"/>
    <property type="project" value="TreeGrafter"/>
</dbReference>
<evidence type="ECO:0008006" key="7">
    <source>
        <dbReference type="Google" id="ProtNLM"/>
    </source>
</evidence>
<keyword evidence="2" id="KW-0576">Peroxisome</keyword>
<dbReference type="PANTHER" id="PTHR24096">
    <property type="entry name" value="LONG-CHAIN-FATTY-ACID--COA LIGASE"/>
    <property type="match status" value="1"/>
</dbReference>
<dbReference type="Pfam" id="PF00501">
    <property type="entry name" value="AMP-binding"/>
    <property type="match status" value="1"/>
</dbReference>
<gene>
    <name evidence="5" type="ORF">CHIRRI_LOCUS12125</name>
</gene>
<dbReference type="EMBL" id="OU895879">
    <property type="protein sequence ID" value="CAG9809298.1"/>
    <property type="molecule type" value="Genomic_DNA"/>
</dbReference>
<sequence>MASLVWEGLKIPYRFSHNTSVGAEILKRLSETPERVLNICYDEETSMTCHETRLSSIRIAQNLSSLGFQSEDIVGIICSNTTYLPAVVYGCLMLGMPINPLDVGFKKDDIKHMFSQTKPKLVICDSNVYEAVKLSLDEMKNDALIITMREPINGVKFVDELLSTTEVEDLFEVPHLGDAKQALAAILCSAGTTGLSKGVCISHANILSQLSTYDMSFPFRSLNFSPIYWSIGFLSTIFTAFKPRDTRIMTCQPFSVNLLIYLIQKYEINVFMAAPYQLSLLLQHSTLNTRNFDKVLLFYAIGGFVSEKLRKQFEAKFPKHPLIIGYGMTEACVTIAVTGPSDDIKGLTVGKVAPNVEVKVIGKNNRPVDIGITGEIFAKPEFPFLGYYNNQAATDNATDDDGFLRTGDVGFIDEDGYVFLIDRKKEIMKYKGYQVSTTEIEDVIKSIEGVEMVCVVGIPDKVCTNLPAAVIVKNPEFEDLSEQFIKDYVAEKFPDYNQLHGGVYFVEELPIENDKIQKRFVKVIAIREHNRLRYEEED</sequence>
<evidence type="ECO:0000259" key="4">
    <source>
        <dbReference type="Pfam" id="PF13193"/>
    </source>
</evidence>
<dbReference type="Pfam" id="PF13193">
    <property type="entry name" value="AMP-binding_C"/>
    <property type="match status" value="1"/>
</dbReference>
<keyword evidence="6" id="KW-1185">Reference proteome</keyword>
<dbReference type="InterPro" id="IPR045851">
    <property type="entry name" value="AMP-bd_C_sf"/>
</dbReference>
<dbReference type="InterPro" id="IPR025110">
    <property type="entry name" value="AMP-bd_C"/>
</dbReference>
<comment type="subcellular location">
    <subcellularLocation>
        <location evidence="1">Peroxisome</location>
    </subcellularLocation>
</comment>
<evidence type="ECO:0000256" key="2">
    <source>
        <dbReference type="ARBA" id="ARBA00023140"/>
    </source>
</evidence>
<dbReference type="OrthoDB" id="10253869at2759"/>
<evidence type="ECO:0000313" key="6">
    <source>
        <dbReference type="Proteomes" id="UP001153620"/>
    </source>
</evidence>
<dbReference type="FunFam" id="3.40.50.12780:FF:000025">
    <property type="entry name" value="luciferin 4-monooxygenase"/>
    <property type="match status" value="1"/>
</dbReference>
<dbReference type="PANTHER" id="PTHR24096:SF353">
    <property type="entry name" value="GH16244P-RELATED"/>
    <property type="match status" value="1"/>
</dbReference>
<dbReference type="InterPro" id="IPR020845">
    <property type="entry name" value="AMP-binding_CS"/>
</dbReference>
<dbReference type="Gene3D" id="3.30.300.30">
    <property type="match status" value="1"/>
</dbReference>
<accession>A0A9N9S3Q4</accession>
<dbReference type="GO" id="GO:0004467">
    <property type="term" value="F:long-chain fatty acid-CoA ligase activity"/>
    <property type="evidence" value="ECO:0007669"/>
    <property type="project" value="TreeGrafter"/>
</dbReference>
<protein>
    <recommendedName>
        <fullName evidence="7">Luciferin 4-monooxygenase</fullName>
    </recommendedName>
</protein>